<evidence type="ECO:0000256" key="1">
    <source>
        <dbReference type="SAM" id="MobiDB-lite"/>
    </source>
</evidence>
<accession>A0A3N4I9H3</accession>
<sequence length="171" mass="19004">MPSTSRNASPIMNSQSSTQTPVSNDNLTAPSPHPTQETISETRYLPPFFFTSFQIPAAAEVAKVLVQNPSKVSTFQRTRAKGYVIKEHSGRQLLVREWGSMEKTVDGFLYWCTCKPLDYADRTMMASVRMGRGVRHTLLIADVEIEGRVVQATCVCVEPEVAAALFGEKYL</sequence>
<organism evidence="2 3">
    <name type="scientific">Ascobolus immersus RN42</name>
    <dbReference type="NCBI Taxonomy" id="1160509"/>
    <lineage>
        <taxon>Eukaryota</taxon>
        <taxon>Fungi</taxon>
        <taxon>Dikarya</taxon>
        <taxon>Ascomycota</taxon>
        <taxon>Pezizomycotina</taxon>
        <taxon>Pezizomycetes</taxon>
        <taxon>Pezizales</taxon>
        <taxon>Ascobolaceae</taxon>
        <taxon>Ascobolus</taxon>
    </lineage>
</organism>
<keyword evidence="3" id="KW-1185">Reference proteome</keyword>
<evidence type="ECO:0000313" key="2">
    <source>
        <dbReference type="EMBL" id="RPA81318.1"/>
    </source>
</evidence>
<dbReference type="EMBL" id="ML119680">
    <property type="protein sequence ID" value="RPA81318.1"/>
    <property type="molecule type" value="Genomic_DNA"/>
</dbReference>
<evidence type="ECO:0000313" key="3">
    <source>
        <dbReference type="Proteomes" id="UP000275078"/>
    </source>
</evidence>
<protein>
    <submittedName>
        <fullName evidence="2">Uncharacterized protein</fullName>
    </submittedName>
</protein>
<reference evidence="2 3" key="1">
    <citation type="journal article" date="2018" name="Nat. Ecol. Evol.">
        <title>Pezizomycetes genomes reveal the molecular basis of ectomycorrhizal truffle lifestyle.</title>
        <authorList>
            <person name="Murat C."/>
            <person name="Payen T."/>
            <person name="Noel B."/>
            <person name="Kuo A."/>
            <person name="Morin E."/>
            <person name="Chen J."/>
            <person name="Kohler A."/>
            <person name="Krizsan K."/>
            <person name="Balestrini R."/>
            <person name="Da Silva C."/>
            <person name="Montanini B."/>
            <person name="Hainaut M."/>
            <person name="Levati E."/>
            <person name="Barry K.W."/>
            <person name="Belfiori B."/>
            <person name="Cichocki N."/>
            <person name="Clum A."/>
            <person name="Dockter R.B."/>
            <person name="Fauchery L."/>
            <person name="Guy J."/>
            <person name="Iotti M."/>
            <person name="Le Tacon F."/>
            <person name="Lindquist E.A."/>
            <person name="Lipzen A."/>
            <person name="Malagnac F."/>
            <person name="Mello A."/>
            <person name="Molinier V."/>
            <person name="Miyauchi S."/>
            <person name="Poulain J."/>
            <person name="Riccioni C."/>
            <person name="Rubini A."/>
            <person name="Sitrit Y."/>
            <person name="Splivallo R."/>
            <person name="Traeger S."/>
            <person name="Wang M."/>
            <person name="Zifcakova L."/>
            <person name="Wipf D."/>
            <person name="Zambonelli A."/>
            <person name="Paolocci F."/>
            <person name="Nowrousian M."/>
            <person name="Ottonello S."/>
            <person name="Baldrian P."/>
            <person name="Spatafora J.W."/>
            <person name="Henrissat B."/>
            <person name="Nagy L.G."/>
            <person name="Aury J.M."/>
            <person name="Wincker P."/>
            <person name="Grigoriev I.V."/>
            <person name="Bonfante P."/>
            <person name="Martin F.M."/>
        </authorList>
    </citation>
    <scope>NUCLEOTIDE SEQUENCE [LARGE SCALE GENOMIC DNA]</scope>
    <source>
        <strain evidence="2 3">RN42</strain>
    </source>
</reference>
<feature type="region of interest" description="Disordered" evidence="1">
    <location>
        <begin position="1"/>
        <end position="38"/>
    </location>
</feature>
<gene>
    <name evidence="2" type="ORF">BJ508DRAFT_306588</name>
</gene>
<dbReference type="Proteomes" id="UP000275078">
    <property type="component" value="Unassembled WGS sequence"/>
</dbReference>
<proteinExistence type="predicted"/>
<name>A0A3N4I9H3_ASCIM</name>
<dbReference type="AlphaFoldDB" id="A0A3N4I9H3"/>